<protein>
    <submittedName>
        <fullName evidence="2">F-box/WD repeat-containing protein 7-like isoform X1</fullName>
    </submittedName>
</protein>
<feature type="region of interest" description="Disordered" evidence="1">
    <location>
        <begin position="1"/>
        <end position="87"/>
    </location>
</feature>
<evidence type="ECO:0000256" key="1">
    <source>
        <dbReference type="SAM" id="MobiDB-lite"/>
    </source>
</evidence>
<proteinExistence type="predicted"/>
<feature type="non-terminal residue" evidence="2">
    <location>
        <position position="87"/>
    </location>
</feature>
<evidence type="ECO:0000313" key="3">
    <source>
        <dbReference type="Proteomes" id="UP001314229"/>
    </source>
</evidence>
<sequence>MQAVTIEEDSCLSEPFGAADLETTNQITEVEDAAGGRTEGTGKEEEERKGAEEEEEKEEEEDHESDGREEDEEEEEDQEVTSPFDHQ</sequence>
<reference evidence="2 3" key="1">
    <citation type="submission" date="2024-01" db="EMBL/GenBank/DDBJ databases">
        <authorList>
            <person name="Alioto T."/>
            <person name="Alioto T."/>
            <person name="Gomez Garrido J."/>
        </authorList>
    </citation>
    <scope>NUCLEOTIDE SEQUENCE [LARGE SCALE GENOMIC DNA]</scope>
</reference>
<name>A0AAV1QHP9_SCOSC</name>
<feature type="compositionally biased region" description="Basic and acidic residues" evidence="1">
    <location>
        <begin position="40"/>
        <end position="51"/>
    </location>
</feature>
<organism evidence="2 3">
    <name type="scientific">Scomber scombrus</name>
    <name type="common">Atlantic mackerel</name>
    <name type="synonym">Scomber vernalis</name>
    <dbReference type="NCBI Taxonomy" id="13677"/>
    <lineage>
        <taxon>Eukaryota</taxon>
        <taxon>Metazoa</taxon>
        <taxon>Chordata</taxon>
        <taxon>Craniata</taxon>
        <taxon>Vertebrata</taxon>
        <taxon>Euteleostomi</taxon>
        <taxon>Actinopterygii</taxon>
        <taxon>Neopterygii</taxon>
        <taxon>Teleostei</taxon>
        <taxon>Neoteleostei</taxon>
        <taxon>Acanthomorphata</taxon>
        <taxon>Pelagiaria</taxon>
        <taxon>Scombriformes</taxon>
        <taxon>Scombridae</taxon>
        <taxon>Scomber</taxon>
    </lineage>
</organism>
<dbReference type="AlphaFoldDB" id="A0AAV1QHP9"/>
<dbReference type="EMBL" id="CAWUFR010001191">
    <property type="protein sequence ID" value="CAK6983094.1"/>
    <property type="molecule type" value="Genomic_DNA"/>
</dbReference>
<dbReference type="Proteomes" id="UP001314229">
    <property type="component" value="Unassembled WGS sequence"/>
</dbReference>
<evidence type="ECO:0000313" key="2">
    <source>
        <dbReference type="EMBL" id="CAK6983094.1"/>
    </source>
</evidence>
<gene>
    <name evidence="2" type="ORF">FSCOSCO3_A010611</name>
</gene>
<comment type="caution">
    <text evidence="2">The sequence shown here is derived from an EMBL/GenBank/DDBJ whole genome shotgun (WGS) entry which is preliminary data.</text>
</comment>
<keyword evidence="3" id="KW-1185">Reference proteome</keyword>
<feature type="compositionally biased region" description="Acidic residues" evidence="1">
    <location>
        <begin position="1"/>
        <end position="11"/>
    </location>
</feature>
<accession>A0AAV1QHP9</accession>
<feature type="compositionally biased region" description="Acidic residues" evidence="1">
    <location>
        <begin position="52"/>
        <end position="79"/>
    </location>
</feature>